<dbReference type="Proteomes" id="UP001058682">
    <property type="component" value="Chromosome"/>
</dbReference>
<dbReference type="Pfam" id="PF04909">
    <property type="entry name" value="Amidohydro_2"/>
    <property type="match status" value="1"/>
</dbReference>
<dbReference type="Gene3D" id="3.20.20.140">
    <property type="entry name" value="Metal-dependent hydrolases"/>
    <property type="match status" value="1"/>
</dbReference>
<evidence type="ECO:0000313" key="4">
    <source>
        <dbReference type="Proteomes" id="UP001058682"/>
    </source>
</evidence>
<gene>
    <name evidence="3" type="ORF">E4N74_12115</name>
</gene>
<dbReference type="EMBL" id="CP038804">
    <property type="protein sequence ID" value="UTY34661.1"/>
    <property type="molecule type" value="Genomic_DNA"/>
</dbReference>
<feature type="domain" description="Amidohydrolase-related" evidence="2">
    <location>
        <begin position="98"/>
        <end position="227"/>
    </location>
</feature>
<dbReference type="SUPFAM" id="SSF51556">
    <property type="entry name" value="Metallo-dependent hydrolases"/>
    <property type="match status" value="1"/>
</dbReference>
<proteinExistence type="predicted"/>
<evidence type="ECO:0000256" key="1">
    <source>
        <dbReference type="SAM" id="Coils"/>
    </source>
</evidence>
<protein>
    <recommendedName>
        <fullName evidence="2">Amidohydrolase-related domain-containing protein</fullName>
    </recommendedName>
</protein>
<reference evidence="3" key="1">
    <citation type="submission" date="2019-04" db="EMBL/GenBank/DDBJ databases">
        <title>Whole genome sequencing of oral phylogroup 2 treponemes.</title>
        <authorList>
            <person name="Chan Y."/>
            <person name="Zeng H.H."/>
            <person name="Yu X.L."/>
            <person name="Leung W.K."/>
            <person name="Watt R.M."/>
        </authorList>
    </citation>
    <scope>NUCLEOTIDE SEQUENCE</scope>
    <source>
        <strain evidence="3">OMZ 835</strain>
    </source>
</reference>
<organism evidence="3 4">
    <name type="scientific">Treponema putidum</name>
    <dbReference type="NCBI Taxonomy" id="221027"/>
    <lineage>
        <taxon>Bacteria</taxon>
        <taxon>Pseudomonadati</taxon>
        <taxon>Spirochaetota</taxon>
        <taxon>Spirochaetia</taxon>
        <taxon>Spirochaetales</taxon>
        <taxon>Treponemataceae</taxon>
        <taxon>Treponema</taxon>
    </lineage>
</organism>
<keyword evidence="1" id="KW-0175">Coiled coil</keyword>
<dbReference type="GO" id="GO:0016787">
    <property type="term" value="F:hydrolase activity"/>
    <property type="evidence" value="ECO:0007669"/>
    <property type="project" value="InterPro"/>
</dbReference>
<accession>A0AAE9MXT1</accession>
<sequence length="238" mass="27528">MKKEIFDNHIHIGRFYDIYYDAQTVFKILKDAGVIGFMYSSTTSGETVDSKDAALQLYQKIKEEIIDAQKTAASLNLNSFPLYWIIPLVHRFLPELTLEKVMSEAPYKGFKLHPRANIWDISEPFTRALAESAFIYADKKKLPILIHTGYDHDRADLFEPFFRLCTNGKIILAHCRPLDTTLRLLAEYDNVFCDTAFVPPEIIKQINEAGFKSKVLFGSDFPITDYFNNNRHYKLLRS</sequence>
<dbReference type="RefSeq" id="WP_255817903.1">
    <property type="nucleotide sequence ID" value="NZ_CP038804.1"/>
</dbReference>
<name>A0AAE9MXT1_9SPIR</name>
<feature type="coiled-coil region" evidence="1">
    <location>
        <begin position="51"/>
        <end position="78"/>
    </location>
</feature>
<dbReference type="InterPro" id="IPR032466">
    <property type="entry name" value="Metal_Hydrolase"/>
</dbReference>
<dbReference type="AlphaFoldDB" id="A0AAE9MXT1"/>
<evidence type="ECO:0000313" key="3">
    <source>
        <dbReference type="EMBL" id="UTY34661.1"/>
    </source>
</evidence>
<evidence type="ECO:0000259" key="2">
    <source>
        <dbReference type="Pfam" id="PF04909"/>
    </source>
</evidence>
<dbReference type="InterPro" id="IPR006680">
    <property type="entry name" value="Amidohydro-rel"/>
</dbReference>